<protein>
    <recommendedName>
        <fullName evidence="3">nicotinate-nucleotide adenylyltransferase</fullName>
        <ecNumber evidence="3">2.7.7.18</ecNumber>
    </recommendedName>
</protein>
<feature type="domain" description="Cytidyltransferase-like" evidence="11">
    <location>
        <begin position="861"/>
        <end position="1018"/>
    </location>
</feature>
<keyword evidence="9" id="KW-0520">NAD</keyword>
<sequence length="1529" mass="172565">MDERLLPLLPELEALLGGPRDVLCRSVLAVCAPLLPPEPAEGFLPWCYRYLCAGLYPDPEASFDPALAEAAERIYLPALTWVLDRERYPFDPMTDLLEVPGEAVTQSRVAEEYRRFRTLVRSSRLMETLRIGRECMPFDTASHIIGVHNVALHAAILAWRAGLPVDLPLLSAASLAHDVGKLGCRGPDLKRIAYLHYYYTWTWLEGQGLEEIGHVAANHSTWDLEFENLPMESLLLIYADFRVRGHRENGREIMGIYSLAESRDMIFSKLADMTPEKQRRYETVYCKLRDFEAFLKDNGVGPDLEDAVLGPTVIKDPALLTSAEARAALARMTFESNVRLMHTITAERSFDRLLEEARGERTTASVRTYLRLLDEYSTYMTRAGKQKTLKFLYELLMHHEGDVRRRASELMGQILANSGPSYRKELPQAAPKSALAPAMMAVLDKSAEVWESYLLQCLHPDRRITAGHAQRISNSLKAITGSLFEHCNRAEGPALAAPVLRLLTESTGEDRFVLADALSHIPCWALTPEVVEQTAEPLLALSRGPVHHRIAALTALYHLLPLAGDRLPAPLETLLQEARQDGEFAVAYLAGRILHKLDPRVLTERPVNPAQLYLDNLKNAVHWMVKIVHIDALCDDAVHHPASAFHTAMHLSNLLSVSEHLPVREYAGKGLLLIAKHLTVDQRNEIAVDLLRELENGRDQVSRFIPPFLGKLLCTLPGKEFEEGMSFLEEMIRSGVERSARAAGYTLGAVLTILRDDPATVDRALGLLTTGVAHYKDSIHQTTLTALCRDVLSSDAIPLEIRRNYLLRLHKKLLCLLMEKRKNRLTFFNRAAMLNHLYRLLVACEVELGPFPDPPLEPAAFFPGTFDPFSAGHKRIVEEIRARGFEVYLAIDEFSWSKRTLARLRRRRIVSMSVAGLWHVYLFPDEIPVNIASPEDLKTLSDLFPGRELYLVAGSDVIRHASAYQSETPGSAAFYNHVIFHREEQQGGEPLSSILHGKLLELSLPSYYETVSSTRIREYVDKDMDISMLVDPVAQSYIYEYGLYLRSPQFKQVLKPRDLYYRRYSAGTMPAELRYCLTGRDPRAVGLYARQGDRLLGWACGHTAGPSELYEVVEDIETASFVRRHTSGRILVLDAVRCEGGDQSEICRRVVNELLARSLTADHTYALCRLEKDRPALLEALEQLGFAPIPHSTGLYYVDMRDPMVLIQDMYLSLKPPHRDDPEVRRVVEESRPKLRRALTGLFPGALVLTFDAETLNQALLNKVQQHNKVLDVPKGVRRLGSLMCVPYGKILSDAIVPNTVTKALHVEKVYDRDIAHFTVEEYPGYSTLRNQIRTIKSFRRPVLLVDDLLHKGYRMDNLDPLFKEAGMDIRCILVGIMSGRGHDLMTLQGRRVDCEYFIPNLHYWFTESGLTPFLGGDSVLGGGKTEQLLPSINMILPYYYPKYIYDATPAGIQRLSRTALENTREILLALERQHQRNCGVPLTLRRLGEAVHSPRLPDKGKWVQYDLSVPASSYVADDLALLMRTDTE</sequence>
<evidence type="ECO:0000256" key="4">
    <source>
        <dbReference type="ARBA" id="ARBA00022642"/>
    </source>
</evidence>
<keyword evidence="8" id="KW-0067">ATP-binding</keyword>
<dbReference type="EMBL" id="DVFN01000018">
    <property type="protein sequence ID" value="HIQ68989.1"/>
    <property type="molecule type" value="Genomic_DNA"/>
</dbReference>
<dbReference type="InterPro" id="IPR014729">
    <property type="entry name" value="Rossmann-like_a/b/a_fold"/>
</dbReference>
<comment type="function">
    <text evidence="1">Catalyzes the reversible adenylation of nicotinate mononucleotide (NaMN) to nicotinic acid adenine dinucleotide (NaAD).</text>
</comment>
<proteinExistence type="predicted"/>
<comment type="catalytic activity">
    <reaction evidence="10">
        <text>nicotinate beta-D-ribonucleotide + ATP + H(+) = deamido-NAD(+) + diphosphate</text>
        <dbReference type="Rhea" id="RHEA:22860"/>
        <dbReference type="ChEBI" id="CHEBI:15378"/>
        <dbReference type="ChEBI" id="CHEBI:30616"/>
        <dbReference type="ChEBI" id="CHEBI:33019"/>
        <dbReference type="ChEBI" id="CHEBI:57502"/>
        <dbReference type="ChEBI" id="CHEBI:58437"/>
        <dbReference type="EC" id="2.7.7.18"/>
    </reaction>
</comment>
<dbReference type="PANTHER" id="PTHR39321">
    <property type="entry name" value="NICOTINATE-NUCLEOTIDE ADENYLYLTRANSFERASE-RELATED"/>
    <property type="match status" value="1"/>
</dbReference>
<accession>A0A9D1CP29</accession>
<comment type="caution">
    <text evidence="12">The sequence shown here is derived from an EMBL/GenBank/DDBJ whole genome shotgun (WGS) entry which is preliminary data.</text>
</comment>
<keyword evidence="4" id="KW-0662">Pyridine nucleotide biosynthesis</keyword>
<evidence type="ECO:0000256" key="1">
    <source>
        <dbReference type="ARBA" id="ARBA00002324"/>
    </source>
</evidence>
<evidence type="ECO:0000259" key="11">
    <source>
        <dbReference type="Pfam" id="PF01467"/>
    </source>
</evidence>
<evidence type="ECO:0000256" key="8">
    <source>
        <dbReference type="ARBA" id="ARBA00022840"/>
    </source>
</evidence>
<dbReference type="PANTHER" id="PTHR39321:SF3">
    <property type="entry name" value="PHOSPHOPANTETHEINE ADENYLYLTRANSFERASE"/>
    <property type="match status" value="1"/>
</dbReference>
<gene>
    <name evidence="12" type="ORF">IAA67_01475</name>
</gene>
<dbReference type="InterPro" id="IPR016024">
    <property type="entry name" value="ARM-type_fold"/>
</dbReference>
<dbReference type="InterPro" id="IPR005248">
    <property type="entry name" value="NadD/NMNAT"/>
</dbReference>
<dbReference type="SUPFAM" id="SSF52374">
    <property type="entry name" value="Nucleotidylyl transferase"/>
    <property type="match status" value="1"/>
</dbReference>
<dbReference type="Proteomes" id="UP000886874">
    <property type="component" value="Unassembled WGS sequence"/>
</dbReference>
<reference evidence="12" key="1">
    <citation type="submission" date="2020-10" db="EMBL/GenBank/DDBJ databases">
        <authorList>
            <person name="Gilroy R."/>
        </authorList>
    </citation>
    <scope>NUCLEOTIDE SEQUENCE</scope>
    <source>
        <strain evidence="12">ChiSjej2B20-13462</strain>
    </source>
</reference>
<dbReference type="InterPro" id="IPR004821">
    <property type="entry name" value="Cyt_trans-like"/>
</dbReference>
<evidence type="ECO:0000256" key="5">
    <source>
        <dbReference type="ARBA" id="ARBA00022679"/>
    </source>
</evidence>
<dbReference type="SUPFAM" id="SSF109604">
    <property type="entry name" value="HD-domain/PDEase-like"/>
    <property type="match status" value="1"/>
</dbReference>
<organism evidence="12 13">
    <name type="scientific">Candidatus Avoscillospira stercorigallinarum</name>
    <dbReference type="NCBI Taxonomy" id="2840708"/>
    <lineage>
        <taxon>Bacteria</taxon>
        <taxon>Bacillati</taxon>
        <taxon>Bacillota</taxon>
        <taxon>Clostridia</taxon>
        <taxon>Eubacteriales</taxon>
        <taxon>Oscillospiraceae</taxon>
        <taxon>Oscillospiraceae incertae sedis</taxon>
        <taxon>Candidatus Avoscillospira</taxon>
    </lineage>
</organism>
<comment type="pathway">
    <text evidence="2">Cofactor biosynthesis; NAD(+) biosynthesis; deamido-NAD(+) from nicotinate D-ribonucleotide: step 1/1.</text>
</comment>
<dbReference type="Gene3D" id="3.40.50.620">
    <property type="entry name" value="HUPs"/>
    <property type="match status" value="1"/>
</dbReference>
<keyword evidence="7" id="KW-0547">Nucleotide-binding</keyword>
<evidence type="ECO:0000256" key="7">
    <source>
        <dbReference type="ARBA" id="ARBA00022741"/>
    </source>
</evidence>
<dbReference type="GO" id="GO:0005524">
    <property type="term" value="F:ATP binding"/>
    <property type="evidence" value="ECO:0007669"/>
    <property type="project" value="UniProtKB-KW"/>
</dbReference>
<evidence type="ECO:0000313" key="13">
    <source>
        <dbReference type="Proteomes" id="UP000886874"/>
    </source>
</evidence>
<dbReference type="Pfam" id="PF01467">
    <property type="entry name" value="CTP_transf_like"/>
    <property type="match status" value="1"/>
</dbReference>
<evidence type="ECO:0000256" key="2">
    <source>
        <dbReference type="ARBA" id="ARBA00005019"/>
    </source>
</evidence>
<dbReference type="SUPFAM" id="SSF48371">
    <property type="entry name" value="ARM repeat"/>
    <property type="match status" value="1"/>
</dbReference>
<evidence type="ECO:0000256" key="3">
    <source>
        <dbReference type="ARBA" id="ARBA00012389"/>
    </source>
</evidence>
<evidence type="ECO:0000313" key="12">
    <source>
        <dbReference type="EMBL" id="HIQ68989.1"/>
    </source>
</evidence>
<evidence type="ECO:0000256" key="9">
    <source>
        <dbReference type="ARBA" id="ARBA00023027"/>
    </source>
</evidence>
<dbReference type="GO" id="GO:0004515">
    <property type="term" value="F:nicotinate-nucleotide adenylyltransferase activity"/>
    <property type="evidence" value="ECO:0007669"/>
    <property type="project" value="UniProtKB-EC"/>
</dbReference>
<name>A0A9D1CP29_9FIRM</name>
<dbReference type="EC" id="2.7.7.18" evidence="3"/>
<keyword evidence="5" id="KW-0808">Transferase</keyword>
<keyword evidence="6" id="KW-0548">Nucleotidyltransferase</keyword>
<dbReference type="GO" id="GO:0009435">
    <property type="term" value="P:NAD+ biosynthetic process"/>
    <property type="evidence" value="ECO:0007669"/>
    <property type="project" value="InterPro"/>
</dbReference>
<reference evidence="12" key="2">
    <citation type="journal article" date="2021" name="PeerJ">
        <title>Extensive microbial diversity within the chicken gut microbiome revealed by metagenomics and culture.</title>
        <authorList>
            <person name="Gilroy R."/>
            <person name="Ravi A."/>
            <person name="Getino M."/>
            <person name="Pursley I."/>
            <person name="Horton D.L."/>
            <person name="Alikhan N.F."/>
            <person name="Baker D."/>
            <person name="Gharbi K."/>
            <person name="Hall N."/>
            <person name="Watson M."/>
            <person name="Adriaenssens E.M."/>
            <person name="Foster-Nyarko E."/>
            <person name="Jarju S."/>
            <person name="Secka A."/>
            <person name="Antonio M."/>
            <person name="Oren A."/>
            <person name="Chaudhuri R.R."/>
            <person name="La Ragione R."/>
            <person name="Hildebrand F."/>
            <person name="Pallen M.J."/>
        </authorList>
    </citation>
    <scope>NUCLEOTIDE SEQUENCE</scope>
    <source>
        <strain evidence="12">ChiSjej2B20-13462</strain>
    </source>
</reference>
<evidence type="ECO:0000256" key="10">
    <source>
        <dbReference type="ARBA" id="ARBA00048721"/>
    </source>
</evidence>
<evidence type="ECO:0000256" key="6">
    <source>
        <dbReference type="ARBA" id="ARBA00022695"/>
    </source>
</evidence>